<dbReference type="PANTHER" id="PTHR11673">
    <property type="entry name" value="TRANSLATION INITIATION FACTOR 5A FAMILY MEMBER"/>
    <property type="match status" value="1"/>
</dbReference>
<reference evidence="6" key="1">
    <citation type="submission" date="2023-07" db="EMBL/GenBank/DDBJ databases">
        <authorList>
            <consortium name="AG Swart"/>
            <person name="Singh M."/>
            <person name="Singh A."/>
            <person name="Seah K."/>
            <person name="Emmerich C."/>
        </authorList>
    </citation>
    <scope>NUCLEOTIDE SEQUENCE</scope>
    <source>
        <strain evidence="6">DP1</strain>
    </source>
</reference>
<dbReference type="NCBIfam" id="TIGR00037">
    <property type="entry name" value="eIF_5A"/>
    <property type="match status" value="1"/>
</dbReference>
<comment type="PTM">
    <text evidence="4">eIF-5A seems to be the only eukaryotic protein to have a hypusine residue which is a post-translational modification of a lysine by the addition of a butylamino group.</text>
</comment>
<dbReference type="SMART" id="SM01376">
    <property type="entry name" value="eIF-5a"/>
    <property type="match status" value="1"/>
</dbReference>
<dbReference type="InterPro" id="IPR048670">
    <property type="entry name" value="IF5A-like_N"/>
</dbReference>
<keyword evidence="2 4" id="KW-0648">Protein biosynthesis</keyword>
<dbReference type="InterPro" id="IPR008991">
    <property type="entry name" value="Translation_prot_SH3-like_sf"/>
</dbReference>
<dbReference type="Proteomes" id="UP001295684">
    <property type="component" value="Unassembled WGS sequence"/>
</dbReference>
<evidence type="ECO:0000259" key="5">
    <source>
        <dbReference type="SMART" id="SM01376"/>
    </source>
</evidence>
<dbReference type="Gene3D" id="2.30.30.30">
    <property type="match status" value="1"/>
</dbReference>
<dbReference type="InterPro" id="IPR020189">
    <property type="entry name" value="IF5A_C"/>
</dbReference>
<evidence type="ECO:0000313" key="7">
    <source>
        <dbReference type="Proteomes" id="UP001295684"/>
    </source>
</evidence>
<dbReference type="Gene3D" id="2.40.50.140">
    <property type="entry name" value="Nucleic acid-binding proteins"/>
    <property type="match status" value="1"/>
</dbReference>
<keyword evidence="3 4" id="KW-0385">Hypusine</keyword>
<feature type="domain" description="Translation initiation factor 5A C-terminal" evidence="5">
    <location>
        <begin position="73"/>
        <end position="144"/>
    </location>
</feature>
<dbReference type="EMBL" id="CAMPGE010022055">
    <property type="protein sequence ID" value="CAI2380135.1"/>
    <property type="molecule type" value="Genomic_DNA"/>
</dbReference>
<dbReference type="GO" id="GO:0003723">
    <property type="term" value="F:RNA binding"/>
    <property type="evidence" value="ECO:0007669"/>
    <property type="project" value="InterPro"/>
</dbReference>
<dbReference type="GO" id="GO:0045905">
    <property type="term" value="P:positive regulation of translational termination"/>
    <property type="evidence" value="ECO:0007669"/>
    <property type="project" value="UniProtKB-UniRule"/>
</dbReference>
<evidence type="ECO:0000256" key="2">
    <source>
        <dbReference type="ARBA" id="ARBA00022917"/>
    </source>
</evidence>
<evidence type="ECO:0000313" key="6">
    <source>
        <dbReference type="EMBL" id="CAI2380135.1"/>
    </source>
</evidence>
<name>A0AAD2D4Y8_EUPCR</name>
<dbReference type="PIRSF" id="PIRSF003025">
    <property type="entry name" value="eIF5A"/>
    <property type="match status" value="1"/>
</dbReference>
<gene>
    <name evidence="6" type="ORF">ECRASSUSDP1_LOCUS21563</name>
</gene>
<dbReference type="AlphaFoldDB" id="A0AAD2D4Y8"/>
<comment type="caution">
    <text evidence="6">The sequence shown here is derived from an EMBL/GenBank/DDBJ whole genome shotgun (WGS) entry which is preliminary data.</text>
</comment>
<keyword evidence="7" id="KW-1185">Reference proteome</keyword>
<evidence type="ECO:0000256" key="1">
    <source>
        <dbReference type="ARBA" id="ARBA00006016"/>
    </source>
</evidence>
<evidence type="ECO:0000256" key="3">
    <source>
        <dbReference type="ARBA" id="ARBA00023071"/>
    </source>
</evidence>
<dbReference type="SUPFAM" id="SSF50249">
    <property type="entry name" value="Nucleic acid-binding proteins"/>
    <property type="match status" value="1"/>
</dbReference>
<protein>
    <recommendedName>
        <fullName evidence="4">Eukaryotic translation initiation factor 5A</fullName>
        <shortName evidence="4">eIF-5A</shortName>
    </recommendedName>
</protein>
<organism evidence="6 7">
    <name type="scientific">Euplotes crassus</name>
    <dbReference type="NCBI Taxonomy" id="5936"/>
    <lineage>
        <taxon>Eukaryota</taxon>
        <taxon>Sar</taxon>
        <taxon>Alveolata</taxon>
        <taxon>Ciliophora</taxon>
        <taxon>Intramacronucleata</taxon>
        <taxon>Spirotrichea</taxon>
        <taxon>Hypotrichia</taxon>
        <taxon>Euplotida</taxon>
        <taxon>Euplotidae</taxon>
        <taxon>Moneuplotes</taxon>
    </lineage>
</organism>
<dbReference type="Pfam" id="PF01287">
    <property type="entry name" value="eIF-5a"/>
    <property type="match status" value="1"/>
</dbReference>
<accession>A0AAD2D4Y8</accession>
<comment type="similarity">
    <text evidence="1 4">Belongs to the eIF-5A family.</text>
</comment>
<dbReference type="SUPFAM" id="SSF50104">
    <property type="entry name" value="Translation proteins SH3-like domain"/>
    <property type="match status" value="1"/>
</dbReference>
<dbReference type="GO" id="GO:0045901">
    <property type="term" value="P:positive regulation of translational elongation"/>
    <property type="evidence" value="ECO:0007669"/>
    <property type="project" value="UniProtKB-UniRule"/>
</dbReference>
<dbReference type="PROSITE" id="PS00302">
    <property type="entry name" value="IF5A_HYPUSINE"/>
    <property type="match status" value="1"/>
</dbReference>
<comment type="function">
    <text evidence="4">Translation factor that promotes translation elongation and termination, particularly upon ribosome stalling at specific amino acid sequence contexts. Binds between the exit (E) and peptidyl (P) site of the ribosome and promotes rescue of stalled ribosome: specifically required for efficient translation of polyproline-containing peptides as well as other motifs that stall the ribosome. Acts as ribosome quality control (RQC) cofactor by joining the RQC complex to facilitate peptidyl transfer during CAT tailing step.</text>
</comment>
<evidence type="ECO:0000256" key="4">
    <source>
        <dbReference type="RuleBase" id="RU362005"/>
    </source>
</evidence>
<dbReference type="Pfam" id="PF21485">
    <property type="entry name" value="IF5A-like_N"/>
    <property type="match status" value="1"/>
</dbReference>
<proteinExistence type="inferred from homology"/>
<dbReference type="InterPro" id="IPR014722">
    <property type="entry name" value="Rib_uL2_dom2"/>
</dbReference>
<dbReference type="InterPro" id="IPR012340">
    <property type="entry name" value="NA-bd_OB-fold"/>
</dbReference>
<sequence length="150" mass="16659">MEGGAHTEKVLSNKLTKGSLVMVNEKPCKVIKTSKAKPGKHGSAKIILVAIGILDDKKVEQSFASGELLDAPIVDRTEYPLLGLEDDFMVLQDESGEEKRDVKLTDRESLKEVREQILKFEEDEVPCLVMVMKCCGEEVPVGVREDKDDE</sequence>
<dbReference type="GO" id="GO:0043022">
    <property type="term" value="F:ribosome binding"/>
    <property type="evidence" value="ECO:0007669"/>
    <property type="project" value="UniProtKB-UniRule"/>
</dbReference>
<dbReference type="GO" id="GO:0003746">
    <property type="term" value="F:translation elongation factor activity"/>
    <property type="evidence" value="ECO:0007669"/>
    <property type="project" value="UniProtKB-UniRule"/>
</dbReference>
<dbReference type="InterPro" id="IPR001884">
    <property type="entry name" value="IF5A-like"/>
</dbReference>
<dbReference type="InterPro" id="IPR019769">
    <property type="entry name" value="Trans_elong_IF5A_hypusine_site"/>
</dbReference>